<dbReference type="Gene3D" id="1.20.1250.20">
    <property type="entry name" value="MFS general substrate transporter like domains"/>
    <property type="match status" value="1"/>
</dbReference>
<dbReference type="GO" id="GO:0005886">
    <property type="term" value="C:plasma membrane"/>
    <property type="evidence" value="ECO:0007669"/>
    <property type="project" value="UniProtKB-SubCell"/>
</dbReference>
<evidence type="ECO:0000256" key="3">
    <source>
        <dbReference type="ARBA" id="ARBA00022989"/>
    </source>
</evidence>
<feature type="transmembrane region" description="Helical" evidence="5">
    <location>
        <begin position="180"/>
        <end position="200"/>
    </location>
</feature>
<proteinExistence type="predicted"/>
<evidence type="ECO:0000313" key="8">
    <source>
        <dbReference type="Proteomes" id="UP000516422"/>
    </source>
</evidence>
<feature type="transmembrane region" description="Helical" evidence="5">
    <location>
        <begin position="156"/>
        <end position="174"/>
    </location>
</feature>
<feature type="transmembrane region" description="Helical" evidence="5">
    <location>
        <begin position="114"/>
        <end position="135"/>
    </location>
</feature>
<feature type="transmembrane region" description="Helical" evidence="5">
    <location>
        <begin position="89"/>
        <end position="108"/>
    </location>
</feature>
<accession>A0A7H1PU89</accession>
<feature type="transmembrane region" description="Helical" evidence="5">
    <location>
        <begin position="346"/>
        <end position="366"/>
    </location>
</feature>
<evidence type="ECO:0000256" key="2">
    <source>
        <dbReference type="ARBA" id="ARBA00022692"/>
    </source>
</evidence>
<dbReference type="PANTHER" id="PTHR23542">
    <property type="match status" value="1"/>
</dbReference>
<dbReference type="SUPFAM" id="SSF103473">
    <property type="entry name" value="MFS general substrate transporter"/>
    <property type="match status" value="1"/>
</dbReference>
<dbReference type="InterPro" id="IPR011701">
    <property type="entry name" value="MFS"/>
</dbReference>
<dbReference type="Proteomes" id="UP000516422">
    <property type="component" value="Chromosome"/>
</dbReference>
<feature type="domain" description="Major facilitator superfamily (MFS) profile" evidence="6">
    <location>
        <begin position="223"/>
        <end position="417"/>
    </location>
</feature>
<dbReference type="GeneID" id="91460913"/>
<sequence length="417" mass="42114">MSAAVSGSHSGFGSYLRLLRLPGAAPLALWGVVGRAPIAMRSISILMLVSAMTGSMAEAGTVAAAMLLAQGVVSPLLGRTADRISQRRVLLTAGVTHLAGMTLLLLAITLKAPLVLMILAAVATGCTSVSFTSFMRARWAAMVEADVLRTAYAMESILDDTIFLLGPLVVTVLASAVHPAAGLVACGLLTLAGSVAVALHRRSEPAPQGSTGRSTERAIKVPGVWILMLCYAGMGFQFGAVDVTMIAFAKEQHAPGLGGVFLALISVGSLIAGAVYGAVNWRLSQARLLTVTCSVLTLGVLPLAFAPSSLVMGFLAVLAGVAISPGLIAGSTLLESVCPKGALSEGFSWLTSAGALSIATGTAAGGRLADSFGSAAGAWAGVGGGLFALALAVLGQPALRGERPAAEPAAEWAVQEQ</sequence>
<reference evidence="7 8" key="1">
    <citation type="submission" date="2020-04" db="EMBL/GenBank/DDBJ databases">
        <title>Characterization and engineering of Streptomyces griseofuscus DSM40191 as a potential heterologous host for expression of BGCs.</title>
        <authorList>
            <person name="Gren T."/>
            <person name="Whitford C.M."/>
            <person name="Mohite O.S."/>
            <person name="Joergensen T.S."/>
            <person name="Nielsen J.B."/>
            <person name="Lee S.Y."/>
            <person name="Weber T."/>
        </authorList>
    </citation>
    <scope>NUCLEOTIDE SEQUENCE [LARGE SCALE GENOMIC DNA]</scope>
    <source>
        <strain evidence="7 8">DSM 40191</strain>
    </source>
</reference>
<evidence type="ECO:0000256" key="1">
    <source>
        <dbReference type="ARBA" id="ARBA00004651"/>
    </source>
</evidence>
<feature type="transmembrane region" description="Helical" evidence="5">
    <location>
        <begin position="260"/>
        <end position="279"/>
    </location>
</feature>
<dbReference type="RefSeq" id="WP_243279300.1">
    <property type="nucleotide sequence ID" value="NZ_CP051006.1"/>
</dbReference>
<gene>
    <name evidence="7" type="ORF">HEP81_01288</name>
</gene>
<dbReference type="EMBL" id="CP051006">
    <property type="protein sequence ID" value="QNT91619.1"/>
    <property type="molecule type" value="Genomic_DNA"/>
</dbReference>
<feature type="transmembrane region" description="Helical" evidence="5">
    <location>
        <begin position="59"/>
        <end position="77"/>
    </location>
</feature>
<dbReference type="PROSITE" id="PS50850">
    <property type="entry name" value="MFS"/>
    <property type="match status" value="1"/>
</dbReference>
<feature type="transmembrane region" description="Helical" evidence="5">
    <location>
        <begin position="286"/>
        <end position="305"/>
    </location>
</feature>
<feature type="transmembrane region" description="Helical" evidence="5">
    <location>
        <begin position="372"/>
        <end position="394"/>
    </location>
</feature>
<name>A0A7H1PU89_9ACTN</name>
<evidence type="ECO:0000313" key="7">
    <source>
        <dbReference type="EMBL" id="QNT91619.1"/>
    </source>
</evidence>
<evidence type="ECO:0000256" key="5">
    <source>
        <dbReference type="SAM" id="Phobius"/>
    </source>
</evidence>
<feature type="transmembrane region" description="Helical" evidence="5">
    <location>
        <begin position="221"/>
        <end position="240"/>
    </location>
</feature>
<evidence type="ECO:0000256" key="4">
    <source>
        <dbReference type="ARBA" id="ARBA00023136"/>
    </source>
</evidence>
<dbReference type="Pfam" id="PF07690">
    <property type="entry name" value="MFS_1"/>
    <property type="match status" value="1"/>
</dbReference>
<evidence type="ECO:0000259" key="6">
    <source>
        <dbReference type="PROSITE" id="PS50850"/>
    </source>
</evidence>
<feature type="transmembrane region" description="Helical" evidence="5">
    <location>
        <begin position="311"/>
        <end position="334"/>
    </location>
</feature>
<protein>
    <submittedName>
        <fullName evidence="7">MFS transporter</fullName>
    </submittedName>
</protein>
<comment type="subcellular location">
    <subcellularLocation>
        <location evidence="1">Cell membrane</location>
        <topology evidence="1">Multi-pass membrane protein</topology>
    </subcellularLocation>
</comment>
<dbReference type="KEGG" id="sgf:HEP81_01288"/>
<organism evidence="7 8">
    <name type="scientific">Streptomyces griseofuscus</name>
    <dbReference type="NCBI Taxonomy" id="146922"/>
    <lineage>
        <taxon>Bacteria</taxon>
        <taxon>Bacillati</taxon>
        <taxon>Actinomycetota</taxon>
        <taxon>Actinomycetes</taxon>
        <taxon>Kitasatosporales</taxon>
        <taxon>Streptomycetaceae</taxon>
        <taxon>Streptomyces</taxon>
    </lineage>
</organism>
<dbReference type="GO" id="GO:0022857">
    <property type="term" value="F:transmembrane transporter activity"/>
    <property type="evidence" value="ECO:0007669"/>
    <property type="project" value="InterPro"/>
</dbReference>
<keyword evidence="4 5" id="KW-0472">Membrane</keyword>
<dbReference type="InterPro" id="IPR036259">
    <property type="entry name" value="MFS_trans_sf"/>
</dbReference>
<keyword evidence="3 5" id="KW-1133">Transmembrane helix</keyword>
<keyword evidence="2 5" id="KW-0812">Transmembrane</keyword>
<dbReference type="PANTHER" id="PTHR23542:SF1">
    <property type="entry name" value="MAJOR FACILITATOR SUPERFAMILY (MFS) PROFILE DOMAIN-CONTAINING PROTEIN"/>
    <property type="match status" value="1"/>
</dbReference>
<dbReference type="InterPro" id="IPR020846">
    <property type="entry name" value="MFS_dom"/>
</dbReference>
<dbReference type="AlphaFoldDB" id="A0A7H1PU89"/>